<organism evidence="4">
    <name type="scientific">Timema douglasi</name>
    <name type="common">Walking stick</name>
    <dbReference type="NCBI Taxonomy" id="61478"/>
    <lineage>
        <taxon>Eukaryota</taxon>
        <taxon>Metazoa</taxon>
        <taxon>Ecdysozoa</taxon>
        <taxon>Arthropoda</taxon>
        <taxon>Hexapoda</taxon>
        <taxon>Insecta</taxon>
        <taxon>Pterygota</taxon>
        <taxon>Neoptera</taxon>
        <taxon>Polyneoptera</taxon>
        <taxon>Phasmatodea</taxon>
        <taxon>Timematodea</taxon>
        <taxon>Timematoidea</taxon>
        <taxon>Timematidae</taxon>
        <taxon>Timema</taxon>
    </lineage>
</organism>
<dbReference type="InterPro" id="IPR001977">
    <property type="entry name" value="Depp_CoAkinase"/>
</dbReference>
<keyword evidence="3" id="KW-1133">Transmembrane helix</keyword>
<dbReference type="Gene3D" id="3.40.50.300">
    <property type="entry name" value="P-loop containing nucleotide triphosphate hydrolases"/>
    <property type="match status" value="1"/>
</dbReference>
<dbReference type="PANTHER" id="PTHR10695:SF46">
    <property type="entry name" value="BIFUNCTIONAL COENZYME A SYNTHASE-RELATED"/>
    <property type="match status" value="1"/>
</dbReference>
<evidence type="ECO:0008006" key="5">
    <source>
        <dbReference type="Google" id="ProtNLM"/>
    </source>
</evidence>
<evidence type="ECO:0000256" key="1">
    <source>
        <dbReference type="ARBA" id="ARBA00022741"/>
    </source>
</evidence>
<keyword evidence="3" id="KW-0812">Transmembrane</keyword>
<dbReference type="EMBL" id="OA564314">
    <property type="protein sequence ID" value="CAD7193796.1"/>
    <property type="molecule type" value="Genomic_DNA"/>
</dbReference>
<evidence type="ECO:0000256" key="3">
    <source>
        <dbReference type="SAM" id="Phobius"/>
    </source>
</evidence>
<sequence length="267" mass="30440">MFIVGLTGGIATGKSTVSEVFKEHVVEPGKRAWHKIKKEFGEDVFTKDGHLNREALGELIFQDVEKRRKLNEITHPEISREMFWAAVRCIFQGHQFIVMDLPLLFESGSMLEYIHKIIVVTCEEDLQLQRLMDRNSMSESRAKQRISAQMSLESKCEKGHFVVENSGTVEDTRQQVLKIISVLQSYNTHWKMRAIVGLCCTGIVSLLIWLGTKLVQWQQLSITRRLMQLEISAVFCASPSFVGEVYYLATIALDGVYEGSAILQRLE</sequence>
<dbReference type="PANTHER" id="PTHR10695">
    <property type="entry name" value="DEPHOSPHO-COA KINASE-RELATED"/>
    <property type="match status" value="1"/>
</dbReference>
<dbReference type="SUPFAM" id="SSF52540">
    <property type="entry name" value="P-loop containing nucleoside triphosphate hydrolases"/>
    <property type="match status" value="1"/>
</dbReference>
<accession>A0A7R8V958</accession>
<dbReference type="Pfam" id="PF01121">
    <property type="entry name" value="CoaE"/>
    <property type="match status" value="1"/>
</dbReference>
<keyword evidence="1" id="KW-0547">Nucleotide-binding</keyword>
<name>A0A7R8V958_TIMDO</name>
<dbReference type="CDD" id="cd02022">
    <property type="entry name" value="DPCK"/>
    <property type="match status" value="1"/>
</dbReference>
<reference evidence="4" key="1">
    <citation type="submission" date="2020-11" db="EMBL/GenBank/DDBJ databases">
        <authorList>
            <person name="Tran Van P."/>
        </authorList>
    </citation>
    <scope>NUCLEOTIDE SEQUENCE</scope>
</reference>
<feature type="transmembrane region" description="Helical" evidence="3">
    <location>
        <begin position="231"/>
        <end position="249"/>
    </location>
</feature>
<evidence type="ECO:0000256" key="2">
    <source>
        <dbReference type="ARBA" id="ARBA00022840"/>
    </source>
</evidence>
<dbReference type="HAMAP" id="MF_00376">
    <property type="entry name" value="Dephospho_CoA_kinase"/>
    <property type="match status" value="1"/>
</dbReference>
<evidence type="ECO:0000313" key="4">
    <source>
        <dbReference type="EMBL" id="CAD7193796.1"/>
    </source>
</evidence>
<dbReference type="GO" id="GO:0005524">
    <property type="term" value="F:ATP binding"/>
    <property type="evidence" value="ECO:0007669"/>
    <property type="project" value="UniProtKB-KW"/>
</dbReference>
<dbReference type="GO" id="GO:0015937">
    <property type="term" value="P:coenzyme A biosynthetic process"/>
    <property type="evidence" value="ECO:0007669"/>
    <property type="project" value="InterPro"/>
</dbReference>
<keyword evidence="2" id="KW-0067">ATP-binding</keyword>
<dbReference type="GO" id="GO:0004140">
    <property type="term" value="F:dephospho-CoA kinase activity"/>
    <property type="evidence" value="ECO:0007669"/>
    <property type="project" value="InterPro"/>
</dbReference>
<dbReference type="InterPro" id="IPR027417">
    <property type="entry name" value="P-loop_NTPase"/>
</dbReference>
<protein>
    <recommendedName>
        <fullName evidence="5">Dephospho-CoA kinase</fullName>
    </recommendedName>
</protein>
<proteinExistence type="inferred from homology"/>
<dbReference type="AlphaFoldDB" id="A0A7R8V958"/>
<gene>
    <name evidence="4" type="ORF">TDIB3V08_LOCUS236</name>
</gene>
<dbReference type="NCBIfam" id="TIGR00152">
    <property type="entry name" value="dephospho-CoA kinase"/>
    <property type="match status" value="1"/>
</dbReference>
<dbReference type="PROSITE" id="PS51219">
    <property type="entry name" value="DPCK"/>
    <property type="match status" value="1"/>
</dbReference>
<feature type="transmembrane region" description="Helical" evidence="3">
    <location>
        <begin position="190"/>
        <end position="210"/>
    </location>
</feature>
<keyword evidence="3" id="KW-0472">Membrane</keyword>